<keyword evidence="10" id="KW-1185">Reference proteome</keyword>
<dbReference type="RefSeq" id="WP_039632128.1">
    <property type="nucleotide sequence ID" value="NZ_AYSO01000015.1"/>
</dbReference>
<evidence type="ECO:0000259" key="8">
    <source>
        <dbReference type="Pfam" id="PF11967"/>
    </source>
</evidence>
<evidence type="ECO:0000256" key="6">
    <source>
        <dbReference type="ARBA" id="ARBA00033409"/>
    </source>
</evidence>
<feature type="domain" description="DNA replication/recombination mediator RecO N-terminal" evidence="8">
    <location>
        <begin position="1"/>
        <end position="79"/>
    </location>
</feature>
<dbReference type="InterPro" id="IPR042242">
    <property type="entry name" value="RecO_C"/>
</dbReference>
<dbReference type="PANTHER" id="PTHR33991">
    <property type="entry name" value="DNA REPAIR PROTEIN RECO"/>
    <property type="match status" value="1"/>
</dbReference>
<evidence type="ECO:0000256" key="2">
    <source>
        <dbReference type="ARBA" id="ARBA00021310"/>
    </source>
</evidence>
<dbReference type="SUPFAM" id="SSF57863">
    <property type="entry name" value="ArfGap/RecO-like zinc finger"/>
    <property type="match status" value="1"/>
</dbReference>
<evidence type="ECO:0000256" key="1">
    <source>
        <dbReference type="ARBA" id="ARBA00007452"/>
    </source>
</evidence>
<comment type="similarity">
    <text evidence="1 7">Belongs to the RecO family.</text>
</comment>
<keyword evidence="3 7" id="KW-0227">DNA damage</keyword>
<evidence type="ECO:0000256" key="4">
    <source>
        <dbReference type="ARBA" id="ARBA00023172"/>
    </source>
</evidence>
<name>A0A0C1R107_9CLOT</name>
<dbReference type="AlphaFoldDB" id="A0A0C1R107"/>
<comment type="caution">
    <text evidence="9">The sequence shown here is derived from an EMBL/GenBank/DDBJ whole genome shotgun (WGS) entry which is preliminary data.</text>
</comment>
<evidence type="ECO:0000313" key="10">
    <source>
        <dbReference type="Proteomes" id="UP000031366"/>
    </source>
</evidence>
<dbReference type="OrthoDB" id="9797083at2"/>
<gene>
    <name evidence="7 9" type="primary">recO</name>
    <name evidence="9" type="ORF">U732_1255</name>
</gene>
<evidence type="ECO:0000313" key="9">
    <source>
        <dbReference type="EMBL" id="KIE47062.1"/>
    </source>
</evidence>
<dbReference type="SUPFAM" id="SSF50249">
    <property type="entry name" value="Nucleic acid-binding proteins"/>
    <property type="match status" value="1"/>
</dbReference>
<dbReference type="Proteomes" id="UP000031366">
    <property type="component" value="Unassembled WGS sequence"/>
</dbReference>
<dbReference type="InterPro" id="IPR012340">
    <property type="entry name" value="NA-bd_OB-fold"/>
</dbReference>
<dbReference type="Gene3D" id="1.20.1440.120">
    <property type="entry name" value="Recombination protein O, C-terminal domain"/>
    <property type="match status" value="1"/>
</dbReference>
<evidence type="ECO:0000256" key="7">
    <source>
        <dbReference type="HAMAP-Rule" id="MF_00201"/>
    </source>
</evidence>
<dbReference type="GO" id="GO:0043590">
    <property type="term" value="C:bacterial nucleoid"/>
    <property type="evidence" value="ECO:0007669"/>
    <property type="project" value="TreeGrafter"/>
</dbReference>
<dbReference type="Pfam" id="PF02565">
    <property type="entry name" value="RecO_C"/>
    <property type="match status" value="1"/>
</dbReference>
<organism evidence="9 10">
    <name type="scientific">Clostridium argentinense CDC 2741</name>
    <dbReference type="NCBI Taxonomy" id="1418104"/>
    <lineage>
        <taxon>Bacteria</taxon>
        <taxon>Bacillati</taxon>
        <taxon>Bacillota</taxon>
        <taxon>Clostridia</taxon>
        <taxon>Eubacteriales</taxon>
        <taxon>Clostridiaceae</taxon>
        <taxon>Clostridium</taxon>
    </lineage>
</organism>
<proteinExistence type="inferred from homology"/>
<evidence type="ECO:0000256" key="3">
    <source>
        <dbReference type="ARBA" id="ARBA00022763"/>
    </source>
</evidence>
<dbReference type="Pfam" id="PF11967">
    <property type="entry name" value="RecO_N"/>
    <property type="match status" value="1"/>
</dbReference>
<keyword evidence="4 7" id="KW-0233">DNA recombination</keyword>
<comment type="function">
    <text evidence="7">Involved in DNA repair and RecF pathway recombination.</text>
</comment>
<evidence type="ECO:0000256" key="5">
    <source>
        <dbReference type="ARBA" id="ARBA00023204"/>
    </source>
</evidence>
<dbReference type="InterPro" id="IPR022572">
    <property type="entry name" value="DNA_rep/recomb_RecO_N"/>
</dbReference>
<dbReference type="NCBIfam" id="TIGR00613">
    <property type="entry name" value="reco"/>
    <property type="match status" value="1"/>
</dbReference>
<protein>
    <recommendedName>
        <fullName evidence="2 7">DNA repair protein RecO</fullName>
    </recommendedName>
    <alternativeName>
        <fullName evidence="6 7">Recombination protein O</fullName>
    </alternativeName>
</protein>
<dbReference type="GO" id="GO:0006302">
    <property type="term" value="P:double-strand break repair"/>
    <property type="evidence" value="ECO:0007669"/>
    <property type="project" value="TreeGrafter"/>
</dbReference>
<reference evidence="9 10" key="1">
    <citation type="journal article" date="2015" name="Infect. Genet. Evol.">
        <title>Genomic sequences of six botulinum neurotoxin-producing strains representing three clostridial species illustrate the mobility and diversity of botulinum neurotoxin genes.</title>
        <authorList>
            <person name="Smith T.J."/>
            <person name="Hill K.K."/>
            <person name="Xie G."/>
            <person name="Foley B.T."/>
            <person name="Williamson C.H."/>
            <person name="Foster J.T."/>
            <person name="Johnson S.L."/>
            <person name="Chertkov O."/>
            <person name="Teshima H."/>
            <person name="Gibbons H.S."/>
            <person name="Johnsky L.A."/>
            <person name="Karavis M.A."/>
            <person name="Smith L.A."/>
        </authorList>
    </citation>
    <scope>NUCLEOTIDE SEQUENCE [LARGE SCALE GENOMIC DNA]</scope>
    <source>
        <strain evidence="9 10">CDC 2741</strain>
    </source>
</reference>
<dbReference type="InterPro" id="IPR037278">
    <property type="entry name" value="ARFGAP/RecO"/>
</dbReference>
<dbReference type="Gene3D" id="2.40.50.140">
    <property type="entry name" value="Nucleic acid-binding proteins"/>
    <property type="match status" value="1"/>
</dbReference>
<dbReference type="EMBL" id="AYSO01000015">
    <property type="protein sequence ID" value="KIE47062.1"/>
    <property type="molecule type" value="Genomic_DNA"/>
</dbReference>
<sequence>MSIIKTRAVVIKTQDYKENDKLVWLFSEELGKISVIAKGARKSKSKLMSSTLPFCYGEYVVFKGRNLYTLNEAKIIDSFQQMLTDFEILIYGSYFNELIDIACEEENYGTLFKDFVTSFYLIKNSVADLEILARAFELKLLRATGYGLNLEQCSICDKKLKSSNYLSFQYYGMVCNECEKAYGIHITALAYNILKFLNSIELEKVPRVTINEEAKKELNKILSSIINANYTRKPKSLLMLKHFDYIEEKIQK</sequence>
<keyword evidence="5 7" id="KW-0234">DNA repair</keyword>
<accession>A0A0C1R107</accession>
<dbReference type="GO" id="GO:0006310">
    <property type="term" value="P:DNA recombination"/>
    <property type="evidence" value="ECO:0007669"/>
    <property type="project" value="UniProtKB-UniRule"/>
</dbReference>
<dbReference type="HAMAP" id="MF_00201">
    <property type="entry name" value="RecO"/>
    <property type="match status" value="1"/>
</dbReference>
<dbReference type="PANTHER" id="PTHR33991:SF1">
    <property type="entry name" value="DNA REPAIR PROTEIN RECO"/>
    <property type="match status" value="1"/>
</dbReference>
<dbReference type="InterPro" id="IPR003717">
    <property type="entry name" value="RecO"/>
</dbReference>
<dbReference type="STRING" id="29341.RSJ17_13925"/>